<evidence type="ECO:0000256" key="4">
    <source>
        <dbReference type="ARBA" id="ARBA00022630"/>
    </source>
</evidence>
<feature type="binding site" evidence="8">
    <location>
        <position position="266"/>
    </location>
    <ligand>
        <name>Zn(2+)</name>
        <dbReference type="ChEBI" id="CHEBI:29105"/>
    </ligand>
</feature>
<dbReference type="SUPFAM" id="SSF82282">
    <property type="entry name" value="Homocysteine S-methyltransferase"/>
    <property type="match status" value="1"/>
</dbReference>
<dbReference type="InterPro" id="IPR003726">
    <property type="entry name" value="HCY_dom"/>
</dbReference>
<sequence>MLKEYLKNNVLITDGAMGTYYSELTKDYSSLCEFANINNPEIIEKIHQDYIKAGAKLIRTNTFSANSVSLEVSREKVSEVIEKGYKIAEVATKNTSVFIGASIGPIPKNQVEDSDLDILNEYKFIVDTFLNLGAKIFVFETFSSLEYLKEISEYIKEKDSTVFILTQFAIRLNGLSRKGISINTFVEEVKSITYIDAYGFNCGSGPTHLYKHLKKLNIFSDIVSVLPNAGYPELVNERTIYVNNPEYFSEIMFDVKKLGAKIIGGCCGTTPSHIKKLSESLNKNTADDSHFFHDDSIKTSLITKKDNAFLNKLEKNEFVIAVELDPPYDTSIEKIMHGAQVCKDNNVDLVTVADSPRAIARVDSLMIAAKIKREIGIDTMPHICCRDKNINALRSGLLATHIEGIRNILAVTGDPVADVDKHSTKSVFNLNSIKLMELISEMNKGTFEKDEITSCGALNLNVINKDAEVSRMIKKIDKGATFFLTQPLYDDASIEYLIKLKKEHDVKILAGIMPIVTYKNAQFLNNEVPGISIPDVYLDRFHINMTKEEAEAVGVNLAVEIANKIKPHVDGLYFITPFNRFEMVMKIVNESNKSI</sequence>
<dbReference type="InterPro" id="IPR003171">
    <property type="entry name" value="Mehydrof_redctse-like"/>
</dbReference>
<keyword evidence="11" id="KW-1185">Reference proteome</keyword>
<dbReference type="Proteomes" id="UP000184447">
    <property type="component" value="Unassembled WGS sequence"/>
</dbReference>
<dbReference type="Gene3D" id="3.20.20.330">
    <property type="entry name" value="Homocysteine-binding-like domain"/>
    <property type="match status" value="1"/>
</dbReference>
<evidence type="ECO:0000256" key="2">
    <source>
        <dbReference type="ARBA" id="ARBA00004777"/>
    </source>
</evidence>
<evidence type="ECO:0000256" key="3">
    <source>
        <dbReference type="ARBA" id="ARBA00022603"/>
    </source>
</evidence>
<comment type="pathway">
    <text evidence="2">One-carbon metabolism; tetrahydrofolate interconversion.</text>
</comment>
<evidence type="ECO:0000256" key="1">
    <source>
        <dbReference type="ARBA" id="ARBA00001974"/>
    </source>
</evidence>
<evidence type="ECO:0000256" key="5">
    <source>
        <dbReference type="ARBA" id="ARBA00022679"/>
    </source>
</evidence>
<dbReference type="PROSITE" id="PS50970">
    <property type="entry name" value="HCY"/>
    <property type="match status" value="1"/>
</dbReference>
<dbReference type="RefSeq" id="WP_073339518.1">
    <property type="nucleotide sequence ID" value="NZ_FQXM01000021.1"/>
</dbReference>
<dbReference type="EMBL" id="FQXM01000021">
    <property type="protein sequence ID" value="SHH92081.1"/>
    <property type="molecule type" value="Genomic_DNA"/>
</dbReference>
<keyword evidence="3 8" id="KW-0489">Methyltransferase</keyword>
<evidence type="ECO:0000256" key="6">
    <source>
        <dbReference type="ARBA" id="ARBA00022827"/>
    </source>
</evidence>
<evidence type="ECO:0000256" key="8">
    <source>
        <dbReference type="PROSITE-ProRule" id="PRU00333"/>
    </source>
</evidence>
<dbReference type="CDD" id="cd00537">
    <property type="entry name" value="MTHFR"/>
    <property type="match status" value="1"/>
</dbReference>
<dbReference type="GO" id="GO:0004489">
    <property type="term" value="F:methylenetetrahydrofolate reductase [NAD(P)H] activity"/>
    <property type="evidence" value="ECO:0007669"/>
    <property type="project" value="InterPro"/>
</dbReference>
<dbReference type="GO" id="GO:0046872">
    <property type="term" value="F:metal ion binding"/>
    <property type="evidence" value="ECO:0007669"/>
    <property type="project" value="UniProtKB-KW"/>
</dbReference>
<feature type="domain" description="Hcy-binding" evidence="9">
    <location>
        <begin position="1"/>
        <end position="281"/>
    </location>
</feature>
<feature type="binding site" evidence="8">
    <location>
        <position position="267"/>
    </location>
    <ligand>
        <name>Zn(2+)</name>
        <dbReference type="ChEBI" id="CHEBI:29105"/>
    </ligand>
</feature>
<keyword evidence="7" id="KW-0560">Oxidoreductase</keyword>
<dbReference type="SUPFAM" id="SSF51730">
    <property type="entry name" value="FAD-linked oxidoreductase"/>
    <property type="match status" value="1"/>
</dbReference>
<evidence type="ECO:0000256" key="7">
    <source>
        <dbReference type="ARBA" id="ARBA00023002"/>
    </source>
</evidence>
<dbReference type="OrthoDB" id="9803687at2"/>
<reference evidence="10 11" key="1">
    <citation type="submission" date="2016-11" db="EMBL/GenBank/DDBJ databases">
        <authorList>
            <person name="Jaros S."/>
            <person name="Januszkiewicz K."/>
            <person name="Wedrychowicz H."/>
        </authorList>
    </citation>
    <scope>NUCLEOTIDE SEQUENCE [LARGE SCALE GENOMIC DNA]</scope>
    <source>
        <strain evidence="10 11">DSM 8605</strain>
    </source>
</reference>
<evidence type="ECO:0000259" key="9">
    <source>
        <dbReference type="PROSITE" id="PS50970"/>
    </source>
</evidence>
<protein>
    <submittedName>
        <fullName evidence="10">Homocysteine S-methyltransferase</fullName>
    </submittedName>
</protein>
<dbReference type="Pfam" id="PF02219">
    <property type="entry name" value="MTHFR"/>
    <property type="match status" value="1"/>
</dbReference>
<organism evidence="10 11">
    <name type="scientific">Clostridium grantii DSM 8605</name>
    <dbReference type="NCBI Taxonomy" id="1121316"/>
    <lineage>
        <taxon>Bacteria</taxon>
        <taxon>Bacillati</taxon>
        <taxon>Bacillota</taxon>
        <taxon>Clostridia</taxon>
        <taxon>Eubacteriales</taxon>
        <taxon>Clostridiaceae</taxon>
        <taxon>Clostridium</taxon>
    </lineage>
</organism>
<proteinExistence type="predicted"/>
<dbReference type="GO" id="GO:0008168">
    <property type="term" value="F:methyltransferase activity"/>
    <property type="evidence" value="ECO:0007669"/>
    <property type="project" value="UniProtKB-UniRule"/>
</dbReference>
<evidence type="ECO:0000313" key="11">
    <source>
        <dbReference type="Proteomes" id="UP000184447"/>
    </source>
</evidence>
<dbReference type="AlphaFoldDB" id="A0A1M5WX58"/>
<name>A0A1M5WX58_9CLOT</name>
<feature type="binding site" evidence="8">
    <location>
        <position position="202"/>
    </location>
    <ligand>
        <name>Zn(2+)</name>
        <dbReference type="ChEBI" id="CHEBI:29105"/>
    </ligand>
</feature>
<keyword evidence="8" id="KW-0479">Metal-binding</keyword>
<keyword evidence="4" id="KW-0285">Flavoprotein</keyword>
<dbReference type="GO" id="GO:0032259">
    <property type="term" value="P:methylation"/>
    <property type="evidence" value="ECO:0007669"/>
    <property type="project" value="UniProtKB-KW"/>
</dbReference>
<dbReference type="InterPro" id="IPR029041">
    <property type="entry name" value="FAD-linked_oxidoreductase-like"/>
</dbReference>
<dbReference type="NCBIfam" id="NF006396">
    <property type="entry name" value="PRK08645.1"/>
    <property type="match status" value="1"/>
</dbReference>
<keyword evidence="8" id="KW-0862">Zinc</keyword>
<evidence type="ECO:0000313" key="10">
    <source>
        <dbReference type="EMBL" id="SHH92081.1"/>
    </source>
</evidence>
<accession>A0A1M5WX58</accession>
<dbReference type="UniPathway" id="UPA00193"/>
<comment type="cofactor">
    <cofactor evidence="8">
        <name>Zn(2+)</name>
        <dbReference type="ChEBI" id="CHEBI:29105"/>
    </cofactor>
</comment>
<dbReference type="STRING" id="1121316.SAMN02745207_03183"/>
<keyword evidence="5 8" id="KW-0808">Transferase</keyword>
<dbReference type="Gene3D" id="3.20.20.220">
    <property type="match status" value="1"/>
</dbReference>
<comment type="cofactor">
    <cofactor evidence="1">
        <name>FAD</name>
        <dbReference type="ChEBI" id="CHEBI:57692"/>
    </cofactor>
</comment>
<dbReference type="InterPro" id="IPR036589">
    <property type="entry name" value="HCY_dom_sf"/>
</dbReference>
<dbReference type="GO" id="GO:0006555">
    <property type="term" value="P:methionine metabolic process"/>
    <property type="evidence" value="ECO:0007669"/>
    <property type="project" value="InterPro"/>
</dbReference>
<gene>
    <name evidence="10" type="ORF">SAMN02745207_03183</name>
</gene>
<dbReference type="GO" id="GO:0035999">
    <property type="term" value="P:tetrahydrofolate interconversion"/>
    <property type="evidence" value="ECO:0007669"/>
    <property type="project" value="UniProtKB-UniPathway"/>
</dbReference>
<keyword evidence="6" id="KW-0274">FAD</keyword>
<dbReference type="PANTHER" id="PTHR11103">
    <property type="entry name" value="SLR1189 PROTEIN"/>
    <property type="match status" value="1"/>
</dbReference>
<dbReference type="Pfam" id="PF02574">
    <property type="entry name" value="S-methyl_trans"/>
    <property type="match status" value="1"/>
</dbReference>
<dbReference type="PANTHER" id="PTHR11103:SF18">
    <property type="entry name" value="SLR1189 PROTEIN"/>
    <property type="match status" value="1"/>
</dbReference>